<keyword evidence="3 5" id="KW-0378">Hydrolase</keyword>
<dbReference type="PANTHER" id="PTHR11113">
    <property type="entry name" value="N-ACETYLGLUCOSAMINE-6-PHOSPHATE DEACETYLASE"/>
    <property type="match status" value="1"/>
</dbReference>
<evidence type="ECO:0000313" key="11">
    <source>
        <dbReference type="Proteomes" id="UP000628984"/>
    </source>
</evidence>
<dbReference type="GO" id="GO:0006046">
    <property type="term" value="P:N-acetylglucosamine catabolic process"/>
    <property type="evidence" value="ECO:0007669"/>
    <property type="project" value="TreeGrafter"/>
</dbReference>
<evidence type="ECO:0000256" key="5">
    <source>
        <dbReference type="PIRNR" id="PIRNR038994"/>
    </source>
</evidence>
<name>A0A918MIL3_9RHOB</name>
<feature type="binding site" evidence="7">
    <location>
        <position position="139"/>
    </location>
    <ligand>
        <name>substrate</name>
    </ligand>
</feature>
<dbReference type="EMBL" id="BMYQ01000002">
    <property type="protein sequence ID" value="GGW25457.1"/>
    <property type="molecule type" value="Genomic_DNA"/>
</dbReference>
<dbReference type="Gene3D" id="3.20.20.140">
    <property type="entry name" value="Metal-dependent hydrolases"/>
    <property type="match status" value="1"/>
</dbReference>
<feature type="binding site" evidence="7">
    <location>
        <begin position="218"/>
        <end position="219"/>
    </location>
    <ligand>
        <name>substrate</name>
    </ligand>
</feature>
<feature type="binding site" evidence="7">
    <location>
        <begin position="304"/>
        <end position="306"/>
    </location>
    <ligand>
        <name>substrate</name>
    </ligand>
</feature>
<dbReference type="NCBIfam" id="TIGR00221">
    <property type="entry name" value="nagA"/>
    <property type="match status" value="1"/>
</dbReference>
<evidence type="ECO:0000256" key="3">
    <source>
        <dbReference type="ARBA" id="ARBA00022801"/>
    </source>
</evidence>
<evidence type="ECO:0000256" key="8">
    <source>
        <dbReference type="PIRSR" id="PIRSR038994-3"/>
    </source>
</evidence>
<sequence>MRQVLLPDRLFDGTQILDQIALVLEGSKIAAVLPASQAGAADHRRLPGITLAPAFLDVQVNGGGGQMVGATTMADQLRQICATHLALGSAGILPTLITDTPKVTAQVIAAGIDAARQGVPGFLGLHLEGPHLDPRRKGAHDAGLIRPMTADDLHLLCTAAERLPRLMVTLAPEAATPDQIRQLAQTGVIVSLGHSDCTAESADRAFAAGARCATHLFNAMSQLGNREPGLVGAVLGGTAGAGVIADGVHVHPQTLRAALAARTEGVFLVSDCMAFAGSDLQEMELGGRQILRRDGRLTLADGTLAGADLTLPRAVGVLVEKVGLDPARALRMASAEPARLLGLEDRFGLIAPGRQADLVALGPDWALAGVCQAGQWIKPPRGL</sequence>
<dbReference type="PIRSF" id="PIRSF038994">
    <property type="entry name" value="NagA"/>
    <property type="match status" value="1"/>
</dbReference>
<dbReference type="Pfam" id="PF01979">
    <property type="entry name" value="Amidohydro_1"/>
    <property type="match status" value="1"/>
</dbReference>
<comment type="similarity">
    <text evidence="1 5">Belongs to the metallo-dependent hydrolases superfamily. NagA family.</text>
</comment>
<protein>
    <submittedName>
        <fullName evidence="10">N-acetylglucosamine-6-phosphate deacetylase</fullName>
    </submittedName>
</protein>
<dbReference type="InterPro" id="IPR006680">
    <property type="entry name" value="Amidohydro-rel"/>
</dbReference>
<dbReference type="InterPro" id="IPR003764">
    <property type="entry name" value="GlcNAc_6-P_deAcase"/>
</dbReference>
<dbReference type="InterPro" id="IPR011059">
    <property type="entry name" value="Metal-dep_hydrolase_composite"/>
</dbReference>
<evidence type="ECO:0000256" key="1">
    <source>
        <dbReference type="ARBA" id="ARBA00010716"/>
    </source>
</evidence>
<accession>A0A918MIL3</accession>
<evidence type="ECO:0000256" key="2">
    <source>
        <dbReference type="ARBA" id="ARBA00022723"/>
    </source>
</evidence>
<reference evidence="10" key="1">
    <citation type="journal article" date="2014" name="Int. J. Syst. Evol. Microbiol.">
        <title>Complete genome sequence of Corynebacterium casei LMG S-19264T (=DSM 44701T), isolated from a smear-ripened cheese.</title>
        <authorList>
            <consortium name="US DOE Joint Genome Institute (JGI-PGF)"/>
            <person name="Walter F."/>
            <person name="Albersmeier A."/>
            <person name="Kalinowski J."/>
            <person name="Ruckert C."/>
        </authorList>
    </citation>
    <scope>NUCLEOTIDE SEQUENCE</scope>
    <source>
        <strain evidence="10">KCTC 23714</strain>
    </source>
</reference>
<feature type="domain" description="Amidohydrolase-related" evidence="9">
    <location>
        <begin position="51"/>
        <end position="361"/>
    </location>
</feature>
<evidence type="ECO:0000256" key="6">
    <source>
        <dbReference type="PIRSR" id="PIRSR038994-1"/>
    </source>
</evidence>
<evidence type="ECO:0000256" key="7">
    <source>
        <dbReference type="PIRSR" id="PIRSR038994-2"/>
    </source>
</evidence>
<feature type="binding site" evidence="8">
    <location>
        <position position="194"/>
    </location>
    <ligand>
        <name>Zn(2+)</name>
        <dbReference type="ChEBI" id="CHEBI:29105"/>
    </ligand>
</feature>
<dbReference type="InterPro" id="IPR032466">
    <property type="entry name" value="Metal_Hydrolase"/>
</dbReference>
<feature type="binding site" evidence="7">
    <location>
        <position position="226"/>
    </location>
    <ligand>
        <name>substrate</name>
    </ligand>
</feature>
<evidence type="ECO:0000313" key="10">
    <source>
        <dbReference type="EMBL" id="GGW25457.1"/>
    </source>
</evidence>
<dbReference type="GO" id="GO:0008448">
    <property type="term" value="F:N-acetylglucosamine-6-phosphate deacetylase activity"/>
    <property type="evidence" value="ECO:0007669"/>
    <property type="project" value="InterPro"/>
</dbReference>
<feature type="binding site" evidence="8">
    <location>
        <position position="215"/>
    </location>
    <ligand>
        <name>Zn(2+)</name>
        <dbReference type="ChEBI" id="CHEBI:29105"/>
    </ligand>
</feature>
<proteinExistence type="inferred from homology"/>
<dbReference type="GO" id="GO:0046872">
    <property type="term" value="F:metal ion binding"/>
    <property type="evidence" value="ECO:0007669"/>
    <property type="project" value="UniProtKB-KW"/>
</dbReference>
<dbReference type="SUPFAM" id="SSF51338">
    <property type="entry name" value="Composite domain of metallo-dependent hydrolases"/>
    <property type="match status" value="1"/>
</dbReference>
<dbReference type="AlphaFoldDB" id="A0A918MIL3"/>
<keyword evidence="4 5" id="KW-0119">Carbohydrate metabolism</keyword>
<comment type="cofactor">
    <cofactor evidence="8">
        <name>a divalent metal cation</name>
        <dbReference type="ChEBI" id="CHEBI:60240"/>
    </cofactor>
    <text evidence="8">Binds 1 divalent metal cation per subunit.</text>
</comment>
<dbReference type="Gene3D" id="2.30.40.10">
    <property type="entry name" value="Urease, subunit C, domain 1"/>
    <property type="match status" value="1"/>
</dbReference>
<gene>
    <name evidence="10" type="primary">nagA</name>
    <name evidence="10" type="ORF">GCM10011452_11480</name>
</gene>
<dbReference type="SUPFAM" id="SSF51556">
    <property type="entry name" value="Metallo-dependent hydrolases"/>
    <property type="match status" value="1"/>
</dbReference>
<keyword evidence="2 8" id="KW-0479">Metal-binding</keyword>
<dbReference type="RefSeq" id="WP_189632884.1">
    <property type="nucleotide sequence ID" value="NZ_BMYQ01000002.1"/>
</dbReference>
<keyword evidence="11" id="KW-1185">Reference proteome</keyword>
<evidence type="ECO:0000259" key="9">
    <source>
        <dbReference type="Pfam" id="PF01979"/>
    </source>
</evidence>
<feature type="binding site" evidence="7">
    <location>
        <position position="249"/>
    </location>
    <ligand>
        <name>substrate</name>
    </ligand>
</feature>
<comment type="caution">
    <text evidence="10">The sequence shown here is derived from an EMBL/GenBank/DDBJ whole genome shotgun (WGS) entry which is preliminary data.</text>
</comment>
<feature type="active site" description="Proton donor/acceptor" evidence="6">
    <location>
        <position position="271"/>
    </location>
</feature>
<feature type="binding site" evidence="8">
    <location>
        <position position="128"/>
    </location>
    <ligand>
        <name>Zn(2+)</name>
        <dbReference type="ChEBI" id="CHEBI:29105"/>
    </ligand>
</feature>
<organism evidence="10 11">
    <name type="scientific">Gemmobacter lanyuensis</name>
    <dbReference type="NCBI Taxonomy" id="1054497"/>
    <lineage>
        <taxon>Bacteria</taxon>
        <taxon>Pseudomonadati</taxon>
        <taxon>Pseudomonadota</taxon>
        <taxon>Alphaproteobacteria</taxon>
        <taxon>Rhodobacterales</taxon>
        <taxon>Paracoccaceae</taxon>
        <taxon>Gemmobacter</taxon>
    </lineage>
</organism>
<evidence type="ECO:0000256" key="4">
    <source>
        <dbReference type="ARBA" id="ARBA00023277"/>
    </source>
</evidence>
<dbReference type="PANTHER" id="PTHR11113:SF14">
    <property type="entry name" value="N-ACETYLGLUCOSAMINE-6-PHOSPHATE DEACETYLASE"/>
    <property type="match status" value="1"/>
</dbReference>
<dbReference type="Proteomes" id="UP000628984">
    <property type="component" value="Unassembled WGS sequence"/>
</dbReference>
<reference evidence="10" key="2">
    <citation type="submission" date="2020-09" db="EMBL/GenBank/DDBJ databases">
        <authorList>
            <person name="Sun Q."/>
            <person name="Kim S."/>
        </authorList>
    </citation>
    <scope>NUCLEOTIDE SEQUENCE</scope>
    <source>
        <strain evidence="10">KCTC 23714</strain>
    </source>
</reference>